<evidence type="ECO:0000313" key="3">
    <source>
        <dbReference type="Proteomes" id="UP001215598"/>
    </source>
</evidence>
<dbReference type="EMBL" id="JARKIB010000083">
    <property type="protein sequence ID" value="KAJ7745300.1"/>
    <property type="molecule type" value="Genomic_DNA"/>
</dbReference>
<evidence type="ECO:0000313" key="2">
    <source>
        <dbReference type="EMBL" id="KAJ7745300.1"/>
    </source>
</evidence>
<keyword evidence="3" id="KW-1185">Reference proteome</keyword>
<gene>
    <name evidence="2" type="ORF">B0H16DRAFT_1558438</name>
</gene>
<feature type="compositionally biased region" description="Acidic residues" evidence="1">
    <location>
        <begin position="28"/>
        <end position="52"/>
    </location>
</feature>
<dbReference type="AlphaFoldDB" id="A0AAD7IM15"/>
<sequence>MSTPRRSNRTAARKITKSTAKIAAQDLDGSDDEDLDITMVDSDDDEANEDSEKDGVDNEKEESDDEEEDDEDDEDDDEPVVVPAKRKRGNGKKIIEKVPLVREITVTIAVYSDAQMKKSRTSRGSPASEIYILNSDEPWDTLKAQVGVRICSALNPVILDFDNYNMTFTVPRRISDPVKLSSEDHYKHLLTTALGIKTSATARVIVEPKPVANDKENDDAGDNGPKAKNGREKTKKRDILPGNVALNEKIGLLRDKWRCPTPGGPCGSEHCFVHPTDPEHFPLAHAHMESWAAAWLKGPQFADINKPPNNELFDKINPASLAARSPLLQRRLDLNQKAPVNQTPTININFPPEIAGLLGRAPAVAPPPALAPVPAPAQLPPRITDPNAPLMLIPINFVAGPSLTINNFCKDYNLDDEICTRFKQNRFKTTDAFAFVAMAQLTAMEFMVGEIAELQVAIGKWAVIA</sequence>
<feature type="compositionally biased region" description="Basic residues" evidence="1">
    <location>
        <begin position="1"/>
        <end position="16"/>
    </location>
</feature>
<feature type="compositionally biased region" description="Acidic residues" evidence="1">
    <location>
        <begin position="59"/>
        <end position="79"/>
    </location>
</feature>
<comment type="caution">
    <text evidence="2">The sequence shown here is derived from an EMBL/GenBank/DDBJ whole genome shotgun (WGS) entry which is preliminary data.</text>
</comment>
<dbReference type="Proteomes" id="UP001215598">
    <property type="component" value="Unassembled WGS sequence"/>
</dbReference>
<name>A0AAD7IM15_9AGAR</name>
<accession>A0AAD7IM15</accession>
<feature type="region of interest" description="Disordered" evidence="1">
    <location>
        <begin position="1"/>
        <end position="85"/>
    </location>
</feature>
<evidence type="ECO:0000256" key="1">
    <source>
        <dbReference type="SAM" id="MobiDB-lite"/>
    </source>
</evidence>
<protein>
    <submittedName>
        <fullName evidence="2">Uncharacterized protein</fullName>
    </submittedName>
</protein>
<proteinExistence type="predicted"/>
<reference evidence="2" key="1">
    <citation type="submission" date="2023-03" db="EMBL/GenBank/DDBJ databases">
        <title>Massive genome expansion in bonnet fungi (Mycena s.s.) driven by repeated elements and novel gene families across ecological guilds.</title>
        <authorList>
            <consortium name="Lawrence Berkeley National Laboratory"/>
            <person name="Harder C.B."/>
            <person name="Miyauchi S."/>
            <person name="Viragh M."/>
            <person name="Kuo A."/>
            <person name="Thoen E."/>
            <person name="Andreopoulos B."/>
            <person name="Lu D."/>
            <person name="Skrede I."/>
            <person name="Drula E."/>
            <person name="Henrissat B."/>
            <person name="Morin E."/>
            <person name="Kohler A."/>
            <person name="Barry K."/>
            <person name="LaButti K."/>
            <person name="Morin E."/>
            <person name="Salamov A."/>
            <person name="Lipzen A."/>
            <person name="Mereny Z."/>
            <person name="Hegedus B."/>
            <person name="Baldrian P."/>
            <person name="Stursova M."/>
            <person name="Weitz H."/>
            <person name="Taylor A."/>
            <person name="Grigoriev I.V."/>
            <person name="Nagy L.G."/>
            <person name="Martin F."/>
            <person name="Kauserud H."/>
        </authorList>
    </citation>
    <scope>NUCLEOTIDE SEQUENCE</scope>
    <source>
        <strain evidence="2">CBHHK182m</strain>
    </source>
</reference>
<organism evidence="2 3">
    <name type="scientific">Mycena metata</name>
    <dbReference type="NCBI Taxonomy" id="1033252"/>
    <lineage>
        <taxon>Eukaryota</taxon>
        <taxon>Fungi</taxon>
        <taxon>Dikarya</taxon>
        <taxon>Basidiomycota</taxon>
        <taxon>Agaricomycotina</taxon>
        <taxon>Agaricomycetes</taxon>
        <taxon>Agaricomycetidae</taxon>
        <taxon>Agaricales</taxon>
        <taxon>Marasmiineae</taxon>
        <taxon>Mycenaceae</taxon>
        <taxon>Mycena</taxon>
    </lineage>
</organism>
<feature type="region of interest" description="Disordered" evidence="1">
    <location>
        <begin position="207"/>
        <end position="236"/>
    </location>
</feature>